<comment type="similarity">
    <text evidence="1 5">Belongs to the glycosyl hydrolase 35 family.</text>
</comment>
<dbReference type="PRINTS" id="PR00742">
    <property type="entry name" value="GLHYDRLASE35"/>
</dbReference>
<keyword evidence="2" id="KW-0378">Hydrolase</keyword>
<feature type="domain" description="Glycoside hydrolase 35 catalytic" evidence="6">
    <location>
        <begin position="12"/>
        <end position="320"/>
    </location>
</feature>
<dbReference type="InterPro" id="IPR001944">
    <property type="entry name" value="Glycoside_Hdrlase_35"/>
</dbReference>
<evidence type="ECO:0000313" key="9">
    <source>
        <dbReference type="EMBL" id="MBR7836945.1"/>
    </source>
</evidence>
<feature type="active site" description="Proton donor" evidence="4">
    <location>
        <position position="152"/>
    </location>
</feature>
<evidence type="ECO:0000313" key="10">
    <source>
        <dbReference type="Proteomes" id="UP000675781"/>
    </source>
</evidence>
<reference evidence="9" key="1">
    <citation type="submission" date="2021-04" db="EMBL/GenBank/DDBJ databases">
        <title>Genome based classification of Actinospica acidithermotolerans sp. nov., an actinobacterium isolated from an Indonesian hot spring.</title>
        <authorList>
            <person name="Kusuma A.B."/>
            <person name="Putra K.E."/>
            <person name="Nafisah S."/>
            <person name="Loh J."/>
            <person name="Nouioui I."/>
            <person name="Goodfellow M."/>
        </authorList>
    </citation>
    <scope>NUCLEOTIDE SEQUENCE</scope>
    <source>
        <strain evidence="9">CSCA 57</strain>
    </source>
</reference>
<sequence>MPAPFTVPAAADRILSGAVHYFRVLPEQWRERLGLLRAMGLDTIETYVPWNLHEPRPGEYDFSGLADFEGFLRTAADCGLRAIVRPGPYICAEWDNGGLPSWLRAEAEIPLRCADPRFLAPVDRWFDVLIPMLARHQATRGGNVVMVQVENEYGSYGSDAAYLRHLADGLTARGIDVPLVTADGPTELMLTAGTVPGVRATLNFGSRTAESYRALHALRPGEPELCMEFWDGWFDHYGLGHHTRDAEDAAKTLDELLGRGGSVNLYMAHGGTNFGFHAGANHDPATSTYLPTITSYDYDAPLSEDGRPTAKYWAIREVLGRYTQLPPMPEVDERRLPNTLVALDARLPLLGCISELTSGTVATATPPSFEELGHAYGIAVYRTRIPGPRGKAEPLSVEGLRDRAHVFVDGAPAGILERDGLDAVPLTTPAGGAEVTLVVEAMGRVNYGPLTGERKGVTGAVKHGFQVQHGWTVDPLDLEDLSTLPWERAADPAVSELPGPAFHRGVLHVDEPRDGFLELPGGIKGYVWVNGFCLGRYWNRGPQRRLYLPWPLLHSGANEIIVLELDQDDVEAFDALAVRDEPDLGYAAPPSTPWSFED</sequence>
<evidence type="ECO:0000259" key="8">
    <source>
        <dbReference type="Pfam" id="PF21467"/>
    </source>
</evidence>
<dbReference type="InterPro" id="IPR031330">
    <property type="entry name" value="Gly_Hdrlase_35_cat"/>
</dbReference>
<dbReference type="SUPFAM" id="SSF51445">
    <property type="entry name" value="(Trans)glycosidases"/>
    <property type="match status" value="1"/>
</dbReference>
<dbReference type="GO" id="GO:0005975">
    <property type="term" value="P:carbohydrate metabolic process"/>
    <property type="evidence" value="ECO:0007669"/>
    <property type="project" value="InterPro"/>
</dbReference>
<dbReference type="InterPro" id="IPR048912">
    <property type="entry name" value="BetaGal1-like_ABD1"/>
</dbReference>
<evidence type="ECO:0000256" key="2">
    <source>
        <dbReference type="ARBA" id="ARBA00022801"/>
    </source>
</evidence>
<dbReference type="Gene3D" id="2.60.120.260">
    <property type="entry name" value="Galactose-binding domain-like"/>
    <property type="match status" value="2"/>
</dbReference>
<feature type="active site" description="Nucleophile" evidence="4">
    <location>
        <position position="228"/>
    </location>
</feature>
<dbReference type="EMBL" id="JAGSOG010000172">
    <property type="protein sequence ID" value="MBR7836945.1"/>
    <property type="molecule type" value="Genomic_DNA"/>
</dbReference>
<dbReference type="RefSeq" id="WP_212531417.1">
    <property type="nucleotide sequence ID" value="NZ_JAGSOG010000172.1"/>
</dbReference>
<dbReference type="InterPro" id="IPR026283">
    <property type="entry name" value="B-gal_1-like"/>
</dbReference>
<evidence type="ECO:0000256" key="1">
    <source>
        <dbReference type="ARBA" id="ARBA00009809"/>
    </source>
</evidence>
<evidence type="ECO:0000256" key="5">
    <source>
        <dbReference type="RuleBase" id="RU003679"/>
    </source>
</evidence>
<dbReference type="SUPFAM" id="SSF49785">
    <property type="entry name" value="Galactose-binding domain-like"/>
    <property type="match status" value="1"/>
</dbReference>
<dbReference type="Gene3D" id="3.20.20.80">
    <property type="entry name" value="Glycosidases"/>
    <property type="match status" value="1"/>
</dbReference>
<dbReference type="Pfam" id="PF01301">
    <property type="entry name" value="Glyco_hydro_35"/>
    <property type="match status" value="1"/>
</dbReference>
<organism evidence="9 10">
    <name type="scientific">Actinospica durhamensis</name>
    <dbReference type="NCBI Taxonomy" id="1508375"/>
    <lineage>
        <taxon>Bacteria</taxon>
        <taxon>Bacillati</taxon>
        <taxon>Actinomycetota</taxon>
        <taxon>Actinomycetes</taxon>
        <taxon>Catenulisporales</taxon>
        <taxon>Actinospicaceae</taxon>
        <taxon>Actinospica</taxon>
    </lineage>
</organism>
<gene>
    <name evidence="9" type="ORF">KDL01_26950</name>
</gene>
<dbReference type="GO" id="GO:0004565">
    <property type="term" value="F:beta-galactosidase activity"/>
    <property type="evidence" value="ECO:0007669"/>
    <property type="project" value="InterPro"/>
</dbReference>
<dbReference type="PIRSF" id="PIRSF006336">
    <property type="entry name" value="B-gal"/>
    <property type="match status" value="1"/>
</dbReference>
<comment type="caution">
    <text evidence="9">The sequence shown here is derived from an EMBL/GenBank/DDBJ whole genome shotgun (WGS) entry which is preliminary data.</text>
</comment>
<protein>
    <submittedName>
        <fullName evidence="9">Beta-galactosidase</fullName>
    </submittedName>
</protein>
<name>A0A941ER65_9ACTN</name>
<evidence type="ECO:0000256" key="3">
    <source>
        <dbReference type="ARBA" id="ARBA00023295"/>
    </source>
</evidence>
<feature type="domain" description="Beta-galactosidase 1-like first all-beta" evidence="7">
    <location>
        <begin position="366"/>
        <end position="477"/>
    </location>
</feature>
<keyword evidence="3" id="KW-0326">Glycosidase</keyword>
<feature type="domain" description="Beta-galactosidase galactose-binding" evidence="8">
    <location>
        <begin position="500"/>
        <end position="558"/>
    </location>
</feature>
<dbReference type="PANTHER" id="PTHR23421">
    <property type="entry name" value="BETA-GALACTOSIDASE RELATED"/>
    <property type="match status" value="1"/>
</dbReference>
<evidence type="ECO:0000259" key="6">
    <source>
        <dbReference type="Pfam" id="PF01301"/>
    </source>
</evidence>
<dbReference type="Pfam" id="PF21317">
    <property type="entry name" value="BetaGal_ABD_1"/>
    <property type="match status" value="1"/>
</dbReference>
<dbReference type="InterPro" id="IPR017853">
    <property type="entry name" value="GH"/>
</dbReference>
<evidence type="ECO:0000256" key="4">
    <source>
        <dbReference type="PIRSR" id="PIRSR006336-1"/>
    </source>
</evidence>
<evidence type="ECO:0000259" key="7">
    <source>
        <dbReference type="Pfam" id="PF21317"/>
    </source>
</evidence>
<dbReference type="Pfam" id="PF21467">
    <property type="entry name" value="BetaGal_gal-bd"/>
    <property type="match status" value="1"/>
</dbReference>
<accession>A0A941ER65</accession>
<dbReference type="InterPro" id="IPR008979">
    <property type="entry name" value="Galactose-bd-like_sf"/>
</dbReference>
<dbReference type="Proteomes" id="UP000675781">
    <property type="component" value="Unassembled WGS sequence"/>
</dbReference>
<keyword evidence="10" id="KW-1185">Reference proteome</keyword>
<proteinExistence type="inferred from homology"/>
<dbReference type="InterPro" id="IPR048913">
    <property type="entry name" value="BetaGal_gal-bd"/>
</dbReference>
<dbReference type="AlphaFoldDB" id="A0A941ER65"/>